<feature type="region of interest" description="Disordered" evidence="1">
    <location>
        <begin position="312"/>
        <end position="451"/>
    </location>
</feature>
<feature type="compositionally biased region" description="Low complexity" evidence="1">
    <location>
        <begin position="185"/>
        <end position="195"/>
    </location>
</feature>
<evidence type="ECO:0008006" key="4">
    <source>
        <dbReference type="Google" id="ProtNLM"/>
    </source>
</evidence>
<feature type="compositionally biased region" description="Low complexity" evidence="1">
    <location>
        <begin position="396"/>
        <end position="407"/>
    </location>
</feature>
<feature type="compositionally biased region" description="Basic residues" evidence="1">
    <location>
        <begin position="18"/>
        <end position="28"/>
    </location>
</feature>
<name>A0ABR1L1L5_9PEZI</name>
<sequence>MRAGAPPRPQAQPQAQPRHGHGHGHGRPHKTDTPVRKIFNCIVDDSAFLAGVKKSTRDGIRKWINNGAMRVFVPLYTLEQMDRMRRAGGKTAQDATEALQWLDDVTSINEVQAAGLVQLQGGDEVYKTWPEVESFLLPETLLSMTESTDEADHTADELQNSFHSQSSTDKASESSVEVESKASESPRSTYSSTSPDLMNATPLKPENAPATNGHRTSNGNARNGRSKREQKSKSFVPQHLQPFYNHVIWRIHHEQNPDIGPESFILLTNDPKKQAIAQRFSVRAKRLEQMRDIIGREERDFRNRQAYLKREAKEVQEPVSETQEEAVPDGENSDEEDEVVFKRELPSRPKSASQPIFDPNEFSRTQHVAPPAPNPAPQNAPRGRGGRGGNRGGRSGFANAAAANPRAPRNPAPAPAKNAEPAGPIDPDSFTRPPPVTRSLRGGRRKLWEPA</sequence>
<dbReference type="GeneID" id="92030487"/>
<evidence type="ECO:0000313" key="2">
    <source>
        <dbReference type="EMBL" id="KAK7529132.1"/>
    </source>
</evidence>
<gene>
    <name evidence="2" type="ORF">J3D65DRAFT_562726</name>
</gene>
<feature type="compositionally biased region" description="Polar residues" evidence="1">
    <location>
        <begin position="209"/>
        <end position="223"/>
    </location>
</feature>
<dbReference type="EMBL" id="JBBPEH010000018">
    <property type="protein sequence ID" value="KAK7529132.1"/>
    <property type="molecule type" value="Genomic_DNA"/>
</dbReference>
<comment type="caution">
    <text evidence="2">The sequence shown here is derived from an EMBL/GenBank/DDBJ whole genome shotgun (WGS) entry which is preliminary data.</text>
</comment>
<evidence type="ECO:0000256" key="1">
    <source>
        <dbReference type="SAM" id="MobiDB-lite"/>
    </source>
</evidence>
<reference evidence="2 3" key="1">
    <citation type="submission" date="2024-04" db="EMBL/GenBank/DDBJ databases">
        <title>Phyllosticta paracitricarpa is synonymous to the EU quarantine fungus P. citricarpa based on phylogenomic analyses.</title>
        <authorList>
            <consortium name="Lawrence Berkeley National Laboratory"/>
            <person name="Van ingen-buijs V.A."/>
            <person name="Van westerhoven A.C."/>
            <person name="Haridas S."/>
            <person name="Skiadas P."/>
            <person name="Martin F."/>
            <person name="Groenewald J.Z."/>
            <person name="Crous P.W."/>
            <person name="Seidl M.F."/>
        </authorList>
    </citation>
    <scope>NUCLEOTIDE SEQUENCE [LARGE SCALE GENOMIC DNA]</scope>
    <source>
        <strain evidence="2 3">CPC 17464</strain>
    </source>
</reference>
<feature type="compositionally biased region" description="Acidic residues" evidence="1">
    <location>
        <begin position="322"/>
        <end position="338"/>
    </location>
</feature>
<feature type="compositionally biased region" description="Polar residues" evidence="1">
    <location>
        <begin position="157"/>
        <end position="169"/>
    </location>
</feature>
<dbReference type="Proteomes" id="UP001360953">
    <property type="component" value="Unassembled WGS sequence"/>
</dbReference>
<feature type="region of interest" description="Disordered" evidence="1">
    <location>
        <begin position="1"/>
        <end position="33"/>
    </location>
</feature>
<keyword evidence="3" id="KW-1185">Reference proteome</keyword>
<accession>A0ABR1L1L5</accession>
<organism evidence="2 3">
    <name type="scientific">Phyllosticta citribraziliensis</name>
    <dbReference type="NCBI Taxonomy" id="989973"/>
    <lineage>
        <taxon>Eukaryota</taxon>
        <taxon>Fungi</taxon>
        <taxon>Dikarya</taxon>
        <taxon>Ascomycota</taxon>
        <taxon>Pezizomycotina</taxon>
        <taxon>Dothideomycetes</taxon>
        <taxon>Dothideomycetes incertae sedis</taxon>
        <taxon>Botryosphaeriales</taxon>
        <taxon>Phyllostictaceae</taxon>
        <taxon>Phyllosticta</taxon>
    </lineage>
</organism>
<feature type="compositionally biased region" description="Pro residues" evidence="1">
    <location>
        <begin position="1"/>
        <end position="10"/>
    </location>
</feature>
<feature type="region of interest" description="Disordered" evidence="1">
    <location>
        <begin position="146"/>
        <end position="237"/>
    </location>
</feature>
<dbReference type="RefSeq" id="XP_066649749.1">
    <property type="nucleotide sequence ID" value="XM_066797581.1"/>
</dbReference>
<protein>
    <recommendedName>
        <fullName evidence="4">PIN domain-containing protein</fullName>
    </recommendedName>
</protein>
<feature type="compositionally biased region" description="Gly residues" evidence="1">
    <location>
        <begin position="386"/>
        <end position="395"/>
    </location>
</feature>
<evidence type="ECO:0000313" key="3">
    <source>
        <dbReference type="Proteomes" id="UP001360953"/>
    </source>
</evidence>
<proteinExistence type="predicted"/>